<accession>A0A3M7PH15</accession>
<feature type="compositionally biased region" description="Acidic residues" evidence="1">
    <location>
        <begin position="53"/>
        <end position="64"/>
    </location>
</feature>
<dbReference type="Proteomes" id="UP000276133">
    <property type="component" value="Unassembled WGS sequence"/>
</dbReference>
<organism evidence="2 3">
    <name type="scientific">Brachionus plicatilis</name>
    <name type="common">Marine rotifer</name>
    <name type="synonym">Brachionus muelleri</name>
    <dbReference type="NCBI Taxonomy" id="10195"/>
    <lineage>
        <taxon>Eukaryota</taxon>
        <taxon>Metazoa</taxon>
        <taxon>Spiralia</taxon>
        <taxon>Gnathifera</taxon>
        <taxon>Rotifera</taxon>
        <taxon>Eurotatoria</taxon>
        <taxon>Monogononta</taxon>
        <taxon>Pseudotrocha</taxon>
        <taxon>Ploima</taxon>
        <taxon>Brachionidae</taxon>
        <taxon>Brachionus</taxon>
    </lineage>
</organism>
<reference evidence="2 3" key="1">
    <citation type="journal article" date="2018" name="Sci. Rep.">
        <title>Genomic signatures of local adaptation to the degree of environmental predictability in rotifers.</title>
        <authorList>
            <person name="Franch-Gras L."/>
            <person name="Hahn C."/>
            <person name="Garcia-Roger E.M."/>
            <person name="Carmona M.J."/>
            <person name="Serra M."/>
            <person name="Gomez A."/>
        </authorList>
    </citation>
    <scope>NUCLEOTIDE SEQUENCE [LARGE SCALE GENOMIC DNA]</scope>
    <source>
        <strain evidence="2">HYR1</strain>
    </source>
</reference>
<protein>
    <submittedName>
        <fullName evidence="2">Uncharacterized protein</fullName>
    </submittedName>
</protein>
<comment type="caution">
    <text evidence="2">The sequence shown here is derived from an EMBL/GenBank/DDBJ whole genome shotgun (WGS) entry which is preliminary data.</text>
</comment>
<dbReference type="AlphaFoldDB" id="A0A3M7PH15"/>
<keyword evidence="3" id="KW-1185">Reference proteome</keyword>
<evidence type="ECO:0000313" key="2">
    <source>
        <dbReference type="EMBL" id="RMZ98401.1"/>
    </source>
</evidence>
<proteinExistence type="predicted"/>
<name>A0A3M7PH15_BRAPC</name>
<evidence type="ECO:0000256" key="1">
    <source>
        <dbReference type="SAM" id="MobiDB-lite"/>
    </source>
</evidence>
<dbReference type="EMBL" id="REGN01010795">
    <property type="protein sequence ID" value="RMZ98401.1"/>
    <property type="molecule type" value="Genomic_DNA"/>
</dbReference>
<evidence type="ECO:0000313" key="3">
    <source>
        <dbReference type="Proteomes" id="UP000276133"/>
    </source>
</evidence>
<sequence>MDKVQKIDFDMLCLIMFRKYPRMDQKDLNKIRKIIDSYRESSNFRLHDRGDDCDTDDDNDDELDKSDSCDTFNFLPFDPLDSNDEFDSSSSSSRLLLPAATACCSSVDVVEDGELDEGTDRG</sequence>
<feature type="region of interest" description="Disordered" evidence="1">
    <location>
        <begin position="44"/>
        <end position="67"/>
    </location>
</feature>
<gene>
    <name evidence="2" type="ORF">BpHYR1_040838</name>
</gene>